<dbReference type="Proteomes" id="UP001331761">
    <property type="component" value="Unassembled WGS sequence"/>
</dbReference>
<evidence type="ECO:0000313" key="3">
    <source>
        <dbReference type="Proteomes" id="UP001331761"/>
    </source>
</evidence>
<feature type="compositionally biased region" description="Polar residues" evidence="1">
    <location>
        <begin position="36"/>
        <end position="61"/>
    </location>
</feature>
<organism evidence="2 3">
    <name type="scientific">Trichostrongylus colubriformis</name>
    <name type="common">Black scour worm</name>
    <dbReference type="NCBI Taxonomy" id="6319"/>
    <lineage>
        <taxon>Eukaryota</taxon>
        <taxon>Metazoa</taxon>
        <taxon>Ecdysozoa</taxon>
        <taxon>Nematoda</taxon>
        <taxon>Chromadorea</taxon>
        <taxon>Rhabditida</taxon>
        <taxon>Rhabditina</taxon>
        <taxon>Rhabditomorpha</taxon>
        <taxon>Strongyloidea</taxon>
        <taxon>Trichostrongylidae</taxon>
        <taxon>Trichostrongylus</taxon>
    </lineage>
</organism>
<protein>
    <submittedName>
        <fullName evidence="2">Uncharacterized protein</fullName>
    </submittedName>
</protein>
<keyword evidence="3" id="KW-1185">Reference proteome</keyword>
<feature type="region of interest" description="Disordered" evidence="1">
    <location>
        <begin position="36"/>
        <end position="110"/>
    </location>
</feature>
<proteinExistence type="predicted"/>
<comment type="caution">
    <text evidence="2">The sequence shown here is derived from an EMBL/GenBank/DDBJ whole genome shotgun (WGS) entry which is preliminary data.</text>
</comment>
<dbReference type="EMBL" id="WIXE01005592">
    <property type="protein sequence ID" value="KAK5982044.1"/>
    <property type="molecule type" value="Genomic_DNA"/>
</dbReference>
<sequence length="144" mass="15834">SFYLRKALRRHEHQSNIQSCHNASTATAPVNIQLSGSGEASQVQGTAHNNATNLDMQQNSGPKGLPHFDTNAPPASLMVVPSVPEGEENRNRQKSSRGGPHNGGYDDKNNDYILKDGECFNARSVSFMYKRSIRQKSTFFAEIA</sequence>
<evidence type="ECO:0000256" key="1">
    <source>
        <dbReference type="SAM" id="MobiDB-lite"/>
    </source>
</evidence>
<evidence type="ECO:0000313" key="2">
    <source>
        <dbReference type="EMBL" id="KAK5982044.1"/>
    </source>
</evidence>
<reference evidence="2 3" key="1">
    <citation type="submission" date="2019-10" db="EMBL/GenBank/DDBJ databases">
        <title>Assembly and Annotation for the nematode Trichostrongylus colubriformis.</title>
        <authorList>
            <person name="Martin J."/>
        </authorList>
    </citation>
    <scope>NUCLEOTIDE SEQUENCE [LARGE SCALE GENOMIC DNA]</scope>
    <source>
        <strain evidence="2">G859</strain>
        <tissue evidence="2">Whole worm</tissue>
    </source>
</reference>
<feature type="non-terminal residue" evidence="2">
    <location>
        <position position="1"/>
    </location>
</feature>
<gene>
    <name evidence="2" type="ORF">GCK32_018772</name>
</gene>
<dbReference type="AlphaFoldDB" id="A0AAN8FRJ8"/>
<name>A0AAN8FRJ8_TRICO</name>
<accession>A0AAN8FRJ8</accession>